<dbReference type="STRING" id="360105.CCV52592_1225"/>
<dbReference type="PROSITE" id="PS50160">
    <property type="entry name" value="DNA_LIGASE_A3"/>
    <property type="match status" value="1"/>
</dbReference>
<sequence>MRILLAFLTVLNFAFALSELPSCEPDKERVSTCYDEASGRIKEPFKFELLKLSEFKGQNVSGWLASEKLDGVRAYWDGQNLRSRKGKILSAPAEFTALMPPFAIDGELYTKRGEFENIQSVVMDKTPDALAWSEIKFHIFDVPDAQGGLLARLENLQKFLDKNPKSSEKIVIIKQTALKDNAQLEKILDEIIAAGGEGVVLREPNAPYERGRSQNALKYKKFNDAECVVVAHKAGQGKFSGLLGSVVCENLSDKKRFKIGSGFSDEQRANPPKIGSVITYKYQNLTAKGLPRFPVFLHVRKD</sequence>
<dbReference type="PANTHER" id="PTHR47810:SF1">
    <property type="entry name" value="DNA LIGASE B"/>
    <property type="match status" value="1"/>
</dbReference>
<dbReference type="HOGENOM" id="CLU_021047_0_0_7"/>
<dbReference type="GO" id="GO:0003911">
    <property type="term" value="F:DNA ligase (NAD+) activity"/>
    <property type="evidence" value="ECO:0007669"/>
    <property type="project" value="UniProtKB-EC"/>
</dbReference>
<dbReference type="InterPro" id="IPR016059">
    <property type="entry name" value="DNA_ligase_ATP-dep_CS"/>
</dbReference>
<dbReference type="KEGG" id="ccv:CCV52592_1225"/>
<dbReference type="CDD" id="cd07896">
    <property type="entry name" value="Adenylation_kDNA_ligase_like"/>
    <property type="match status" value="1"/>
</dbReference>
<gene>
    <name evidence="9" type="primary">lig</name>
    <name evidence="9" type="ORF">CCV52592_1225</name>
</gene>
<evidence type="ECO:0000256" key="1">
    <source>
        <dbReference type="ARBA" id="ARBA00001968"/>
    </source>
</evidence>
<comment type="catalytic activity">
    <reaction evidence="6">
        <text>ATP + (deoxyribonucleotide)n-3'-hydroxyl + 5'-phospho-(deoxyribonucleotide)m = (deoxyribonucleotide)n+m + AMP + diphosphate.</text>
        <dbReference type="EC" id="6.5.1.1"/>
    </reaction>
</comment>
<evidence type="ECO:0000313" key="10">
    <source>
        <dbReference type="Proteomes" id="UP000006380"/>
    </source>
</evidence>
<dbReference type="PROSITE" id="PS00333">
    <property type="entry name" value="DNA_LIGASE_A2"/>
    <property type="match status" value="1"/>
</dbReference>
<protein>
    <submittedName>
        <fullName evidence="9">DNA ligase</fullName>
        <ecNumber evidence="9">6.5.1.2</ecNumber>
    </submittedName>
</protein>
<dbReference type="Pfam" id="PF14743">
    <property type="entry name" value="DNA_ligase_OB_2"/>
    <property type="match status" value="1"/>
</dbReference>
<dbReference type="RefSeq" id="WP_009650991.1">
    <property type="nucleotide sequence ID" value="NC_009715.2"/>
</dbReference>
<accession>A7GWV3</accession>
<keyword evidence="10" id="KW-1185">Reference proteome</keyword>
<name>A7GWV3_CAMC5</name>
<dbReference type="SUPFAM" id="SSF56091">
    <property type="entry name" value="DNA ligase/mRNA capping enzyme, catalytic domain"/>
    <property type="match status" value="1"/>
</dbReference>
<proteinExistence type="predicted"/>
<dbReference type="Gene3D" id="3.30.1490.70">
    <property type="match status" value="1"/>
</dbReference>
<evidence type="ECO:0000259" key="8">
    <source>
        <dbReference type="PROSITE" id="PS50160"/>
    </source>
</evidence>
<dbReference type="GO" id="GO:0006260">
    <property type="term" value="P:DNA replication"/>
    <property type="evidence" value="ECO:0007669"/>
    <property type="project" value="UniProtKB-KW"/>
</dbReference>
<organism evidence="9 10">
    <name type="scientific">Campylobacter curvus (strain 525.92)</name>
    <dbReference type="NCBI Taxonomy" id="360105"/>
    <lineage>
        <taxon>Bacteria</taxon>
        <taxon>Pseudomonadati</taxon>
        <taxon>Campylobacterota</taxon>
        <taxon>Epsilonproteobacteria</taxon>
        <taxon>Campylobacterales</taxon>
        <taxon>Campylobacteraceae</taxon>
        <taxon>Campylobacter</taxon>
    </lineage>
</organism>
<dbReference type="Gene3D" id="3.30.470.30">
    <property type="entry name" value="DNA ligase/mRNA capping enzyme"/>
    <property type="match status" value="1"/>
</dbReference>
<feature type="chain" id="PRO_5002709036" evidence="7">
    <location>
        <begin position="17"/>
        <end position="302"/>
    </location>
</feature>
<evidence type="ECO:0000256" key="7">
    <source>
        <dbReference type="SAM" id="SignalP"/>
    </source>
</evidence>
<dbReference type="InterPro" id="IPR012340">
    <property type="entry name" value="NA-bd_OB-fold"/>
</dbReference>
<dbReference type="SUPFAM" id="SSF50249">
    <property type="entry name" value="Nucleic acid-binding proteins"/>
    <property type="match status" value="1"/>
</dbReference>
<keyword evidence="3" id="KW-0235">DNA replication</keyword>
<evidence type="ECO:0000256" key="6">
    <source>
        <dbReference type="ARBA" id="ARBA00034003"/>
    </source>
</evidence>
<dbReference type="Pfam" id="PF01068">
    <property type="entry name" value="DNA_ligase_A_M"/>
    <property type="match status" value="1"/>
</dbReference>
<feature type="domain" description="ATP-dependent DNA ligase family profile" evidence="8">
    <location>
        <begin position="149"/>
        <end position="252"/>
    </location>
</feature>
<evidence type="ECO:0000256" key="2">
    <source>
        <dbReference type="ARBA" id="ARBA00022598"/>
    </source>
</evidence>
<keyword evidence="4" id="KW-0227">DNA damage</keyword>
<dbReference type="GO" id="GO:0003910">
    <property type="term" value="F:DNA ligase (ATP) activity"/>
    <property type="evidence" value="ECO:0007669"/>
    <property type="project" value="UniProtKB-EC"/>
</dbReference>
<reference evidence="9" key="1">
    <citation type="submission" date="2016-07" db="EMBL/GenBank/DDBJ databases">
        <title>Comparative genomics of the Campylobacter concisus group.</title>
        <authorList>
            <person name="Miller W.G."/>
            <person name="Yee E."/>
            <person name="Chapman M.H."/>
            <person name="Huynh S."/>
            <person name="Bono J.L."/>
            <person name="On S.L.W."/>
            <person name="StLeger J."/>
            <person name="Foster G."/>
            <person name="Parker C.T."/>
        </authorList>
    </citation>
    <scope>NUCLEOTIDE SEQUENCE</scope>
    <source>
        <strain evidence="9">525.92</strain>
    </source>
</reference>
<dbReference type="AlphaFoldDB" id="A7GWV3"/>
<dbReference type="EMBL" id="CP000767">
    <property type="protein sequence ID" value="EAU00928.1"/>
    <property type="molecule type" value="Genomic_DNA"/>
</dbReference>
<dbReference type="EC" id="6.5.1.2" evidence="9"/>
<dbReference type="PANTHER" id="PTHR47810">
    <property type="entry name" value="DNA LIGASE"/>
    <property type="match status" value="1"/>
</dbReference>
<dbReference type="NCBIfam" id="NF006592">
    <property type="entry name" value="PRK09125.1"/>
    <property type="match status" value="1"/>
</dbReference>
<dbReference type="GO" id="GO:0006310">
    <property type="term" value="P:DNA recombination"/>
    <property type="evidence" value="ECO:0007669"/>
    <property type="project" value="InterPro"/>
</dbReference>
<feature type="signal peptide" evidence="7">
    <location>
        <begin position="1"/>
        <end position="16"/>
    </location>
</feature>
<evidence type="ECO:0000313" key="9">
    <source>
        <dbReference type="EMBL" id="EAU00928.1"/>
    </source>
</evidence>
<dbReference type="OrthoDB" id="9767858at2"/>
<keyword evidence="5" id="KW-0234">DNA repair</keyword>
<dbReference type="Proteomes" id="UP000006380">
    <property type="component" value="Chromosome"/>
</dbReference>
<keyword evidence="2 9" id="KW-0436">Ligase</keyword>
<dbReference type="InterPro" id="IPR050326">
    <property type="entry name" value="NAD_dep_DNA_ligaseB"/>
</dbReference>
<dbReference type="GO" id="GO:0005524">
    <property type="term" value="F:ATP binding"/>
    <property type="evidence" value="ECO:0007669"/>
    <property type="project" value="InterPro"/>
</dbReference>
<evidence type="ECO:0000256" key="3">
    <source>
        <dbReference type="ARBA" id="ARBA00022705"/>
    </source>
</evidence>
<dbReference type="GO" id="GO:0006281">
    <property type="term" value="P:DNA repair"/>
    <property type="evidence" value="ECO:0007669"/>
    <property type="project" value="UniProtKB-KW"/>
</dbReference>
<keyword evidence="7" id="KW-0732">Signal</keyword>
<evidence type="ECO:0000256" key="5">
    <source>
        <dbReference type="ARBA" id="ARBA00023204"/>
    </source>
</evidence>
<dbReference type="CDD" id="cd08041">
    <property type="entry name" value="OBF_kDNA_ligase_like"/>
    <property type="match status" value="1"/>
</dbReference>
<evidence type="ECO:0000256" key="4">
    <source>
        <dbReference type="ARBA" id="ARBA00022763"/>
    </source>
</evidence>
<dbReference type="InterPro" id="IPR012310">
    <property type="entry name" value="DNA_ligase_ATP-dep_cent"/>
</dbReference>
<dbReference type="Gene3D" id="2.40.50.140">
    <property type="entry name" value="Nucleic acid-binding proteins"/>
    <property type="match status" value="1"/>
</dbReference>
<dbReference type="InterPro" id="IPR029319">
    <property type="entry name" value="DNA_ligase_OB"/>
</dbReference>
<comment type="cofactor">
    <cofactor evidence="1">
        <name>a divalent metal cation</name>
        <dbReference type="ChEBI" id="CHEBI:60240"/>
    </cofactor>
</comment>